<feature type="region of interest" description="Disordered" evidence="5">
    <location>
        <begin position="1"/>
        <end position="35"/>
    </location>
</feature>
<dbReference type="Proteomes" id="UP000826271">
    <property type="component" value="Unassembled WGS sequence"/>
</dbReference>
<dbReference type="InterPro" id="IPR017930">
    <property type="entry name" value="Myb_dom"/>
</dbReference>
<organism evidence="8 9">
    <name type="scientific">Buddleja alternifolia</name>
    <dbReference type="NCBI Taxonomy" id="168488"/>
    <lineage>
        <taxon>Eukaryota</taxon>
        <taxon>Viridiplantae</taxon>
        <taxon>Streptophyta</taxon>
        <taxon>Embryophyta</taxon>
        <taxon>Tracheophyta</taxon>
        <taxon>Spermatophyta</taxon>
        <taxon>Magnoliopsida</taxon>
        <taxon>eudicotyledons</taxon>
        <taxon>Gunneridae</taxon>
        <taxon>Pentapetalae</taxon>
        <taxon>asterids</taxon>
        <taxon>lamiids</taxon>
        <taxon>Lamiales</taxon>
        <taxon>Scrophulariaceae</taxon>
        <taxon>Buddlejeae</taxon>
        <taxon>Buddleja</taxon>
    </lineage>
</organism>
<keyword evidence="3" id="KW-0238">DNA-binding</keyword>
<proteinExistence type="predicted"/>
<evidence type="ECO:0000256" key="2">
    <source>
        <dbReference type="ARBA" id="ARBA00022737"/>
    </source>
</evidence>
<protein>
    <submittedName>
        <fullName evidence="8">Uncharacterized protein</fullName>
    </submittedName>
</protein>
<dbReference type="AlphaFoldDB" id="A0AAV6YF15"/>
<sequence>MEEIKMSYEGETDKEDLGSSSDPHKNDGKNNVDADQKPLMVHGCVPPSSNGCSMLASLAEIRLLQEDDRLIELVGKQGNKKWSEIAKHLPGRIGKQCRERWWNNLNPDINKAPWTKEEEMILIHAHSVYGNRWSEISKLIPGRTENSVKNHWNCSLKKKLGNYLAYASTLNHAEAIQNGSTNCSIKERVGFGRNEDSCRLDLVLGSSGDSSSCATTNQTVVLDGTHGPPYLDSPLYTGRDNTNLTIRNNVGKPGESSSDRSYTGLCYEPIKRADLNNFLSTGKFPGIDSYIHSQSRLDMKSSPDSYISLESMLRNAAVNYDKVPSIIRKRAIKTLPKGSSTPEKVPEVDDDQSQGSGKNIVKFVGKCLEQAFSDA</sequence>
<dbReference type="GO" id="GO:0000978">
    <property type="term" value="F:RNA polymerase II cis-regulatory region sequence-specific DNA binding"/>
    <property type="evidence" value="ECO:0007669"/>
    <property type="project" value="TreeGrafter"/>
</dbReference>
<dbReference type="SMART" id="SM00717">
    <property type="entry name" value="SANT"/>
    <property type="match status" value="2"/>
</dbReference>
<feature type="compositionally biased region" description="Basic and acidic residues" evidence="5">
    <location>
        <begin position="22"/>
        <end position="35"/>
    </location>
</feature>
<dbReference type="InterPro" id="IPR050560">
    <property type="entry name" value="MYB_TF"/>
</dbReference>
<evidence type="ECO:0000313" key="9">
    <source>
        <dbReference type="Proteomes" id="UP000826271"/>
    </source>
</evidence>
<dbReference type="GO" id="GO:0005634">
    <property type="term" value="C:nucleus"/>
    <property type="evidence" value="ECO:0007669"/>
    <property type="project" value="UniProtKB-SubCell"/>
</dbReference>
<feature type="region of interest" description="Disordered" evidence="5">
    <location>
        <begin position="334"/>
        <end position="356"/>
    </location>
</feature>
<dbReference type="PROSITE" id="PS51294">
    <property type="entry name" value="HTH_MYB"/>
    <property type="match status" value="2"/>
</dbReference>
<dbReference type="Gene3D" id="1.10.10.60">
    <property type="entry name" value="Homeodomain-like"/>
    <property type="match status" value="2"/>
</dbReference>
<dbReference type="PANTHER" id="PTHR45614">
    <property type="entry name" value="MYB PROTEIN-RELATED"/>
    <property type="match status" value="1"/>
</dbReference>
<dbReference type="Pfam" id="PF13921">
    <property type="entry name" value="Myb_DNA-bind_6"/>
    <property type="match status" value="1"/>
</dbReference>
<accession>A0AAV6YF15</accession>
<evidence type="ECO:0000259" key="7">
    <source>
        <dbReference type="PROSITE" id="PS51294"/>
    </source>
</evidence>
<keyword evidence="9" id="KW-1185">Reference proteome</keyword>
<evidence type="ECO:0000256" key="3">
    <source>
        <dbReference type="ARBA" id="ARBA00023125"/>
    </source>
</evidence>
<dbReference type="GO" id="GO:0000981">
    <property type="term" value="F:DNA-binding transcription factor activity, RNA polymerase II-specific"/>
    <property type="evidence" value="ECO:0007669"/>
    <property type="project" value="TreeGrafter"/>
</dbReference>
<dbReference type="InterPro" id="IPR009057">
    <property type="entry name" value="Homeodomain-like_sf"/>
</dbReference>
<dbReference type="FunFam" id="1.10.10.60:FF:000010">
    <property type="entry name" value="Transcriptional activator Myb isoform A"/>
    <property type="match status" value="1"/>
</dbReference>
<dbReference type="CDD" id="cd00167">
    <property type="entry name" value="SANT"/>
    <property type="match status" value="2"/>
</dbReference>
<evidence type="ECO:0000256" key="1">
    <source>
        <dbReference type="ARBA" id="ARBA00004123"/>
    </source>
</evidence>
<evidence type="ECO:0000313" key="8">
    <source>
        <dbReference type="EMBL" id="KAG8391782.1"/>
    </source>
</evidence>
<dbReference type="PROSITE" id="PS50090">
    <property type="entry name" value="MYB_LIKE"/>
    <property type="match status" value="2"/>
</dbReference>
<feature type="domain" description="HTH myb-type" evidence="7">
    <location>
        <begin position="65"/>
        <end position="101"/>
    </location>
</feature>
<gene>
    <name evidence="8" type="ORF">BUALT_Bualt01G0222800</name>
</gene>
<feature type="domain" description="Myb-like" evidence="6">
    <location>
        <begin position="106"/>
        <end position="156"/>
    </location>
</feature>
<evidence type="ECO:0000256" key="5">
    <source>
        <dbReference type="SAM" id="MobiDB-lite"/>
    </source>
</evidence>
<comment type="subcellular location">
    <subcellularLocation>
        <location evidence="1">Nucleus</location>
    </subcellularLocation>
</comment>
<evidence type="ECO:0000259" key="6">
    <source>
        <dbReference type="PROSITE" id="PS50090"/>
    </source>
</evidence>
<keyword evidence="2" id="KW-0677">Repeat</keyword>
<dbReference type="PANTHER" id="PTHR45614:SF232">
    <property type="entry name" value="TRANSCRIPTION FACTOR MYB3R-2"/>
    <property type="match status" value="1"/>
</dbReference>
<reference evidence="8" key="1">
    <citation type="submission" date="2019-10" db="EMBL/GenBank/DDBJ databases">
        <authorList>
            <person name="Zhang R."/>
            <person name="Pan Y."/>
            <person name="Wang J."/>
            <person name="Ma R."/>
            <person name="Yu S."/>
        </authorList>
    </citation>
    <scope>NUCLEOTIDE SEQUENCE</scope>
    <source>
        <strain evidence="8">LA-IB0</strain>
        <tissue evidence="8">Leaf</tissue>
    </source>
</reference>
<dbReference type="SUPFAM" id="SSF46689">
    <property type="entry name" value="Homeodomain-like"/>
    <property type="match status" value="1"/>
</dbReference>
<feature type="domain" description="Myb-like" evidence="6">
    <location>
        <begin position="65"/>
        <end position="105"/>
    </location>
</feature>
<evidence type="ECO:0000256" key="4">
    <source>
        <dbReference type="ARBA" id="ARBA00023242"/>
    </source>
</evidence>
<feature type="domain" description="HTH myb-type" evidence="7">
    <location>
        <begin position="106"/>
        <end position="160"/>
    </location>
</feature>
<dbReference type="InterPro" id="IPR001005">
    <property type="entry name" value="SANT/Myb"/>
</dbReference>
<name>A0AAV6YF15_9LAMI</name>
<comment type="caution">
    <text evidence="8">The sequence shown here is derived from an EMBL/GenBank/DDBJ whole genome shotgun (WGS) entry which is preliminary data.</text>
</comment>
<keyword evidence="4" id="KW-0539">Nucleus</keyword>
<dbReference type="EMBL" id="WHWC01000001">
    <property type="protein sequence ID" value="KAG8391782.1"/>
    <property type="molecule type" value="Genomic_DNA"/>
</dbReference>